<name>A0A0E0FL41_ORYNI</name>
<dbReference type="Gramene" id="ONIVA01G16430.1">
    <property type="protein sequence ID" value="ONIVA01G16430.1"/>
    <property type="gene ID" value="ONIVA01G16430"/>
</dbReference>
<dbReference type="HOGENOM" id="CLU_2853603_0_0_1"/>
<reference evidence="1" key="2">
    <citation type="submission" date="2018-04" db="EMBL/GenBank/DDBJ databases">
        <title>OnivRS2 (Oryza nivara Reference Sequence Version 2).</title>
        <authorList>
            <person name="Zhang J."/>
            <person name="Kudrna D."/>
            <person name="Lee S."/>
            <person name="Talag J."/>
            <person name="Rajasekar S."/>
            <person name="Welchert J."/>
            <person name="Hsing Y.-I."/>
            <person name="Wing R.A."/>
        </authorList>
    </citation>
    <scope>NUCLEOTIDE SEQUENCE [LARGE SCALE GENOMIC DNA]</scope>
</reference>
<accession>A0A0E0FL41</accession>
<proteinExistence type="predicted"/>
<reference evidence="1" key="1">
    <citation type="submission" date="2015-04" db="UniProtKB">
        <authorList>
            <consortium name="EnsemblPlants"/>
        </authorList>
    </citation>
    <scope>IDENTIFICATION</scope>
    <source>
        <strain evidence="1">SL10</strain>
    </source>
</reference>
<dbReference type="Proteomes" id="UP000006591">
    <property type="component" value="Chromosome 1"/>
</dbReference>
<organism evidence="1">
    <name type="scientific">Oryza nivara</name>
    <name type="common">Indian wild rice</name>
    <name type="synonym">Oryza sativa f. spontanea</name>
    <dbReference type="NCBI Taxonomy" id="4536"/>
    <lineage>
        <taxon>Eukaryota</taxon>
        <taxon>Viridiplantae</taxon>
        <taxon>Streptophyta</taxon>
        <taxon>Embryophyta</taxon>
        <taxon>Tracheophyta</taxon>
        <taxon>Spermatophyta</taxon>
        <taxon>Magnoliopsida</taxon>
        <taxon>Liliopsida</taxon>
        <taxon>Poales</taxon>
        <taxon>Poaceae</taxon>
        <taxon>BOP clade</taxon>
        <taxon>Oryzoideae</taxon>
        <taxon>Oryzeae</taxon>
        <taxon>Oryzinae</taxon>
        <taxon>Oryza</taxon>
    </lineage>
</organism>
<protein>
    <submittedName>
        <fullName evidence="1">Uncharacterized protein</fullName>
    </submittedName>
</protein>
<dbReference type="OMA" id="EIGKTWI"/>
<evidence type="ECO:0000313" key="2">
    <source>
        <dbReference type="Proteomes" id="UP000006591"/>
    </source>
</evidence>
<dbReference type="EnsemblPlants" id="ONIVA01G16430.1">
    <property type="protein sequence ID" value="ONIVA01G16430.1"/>
    <property type="gene ID" value="ONIVA01G16430"/>
</dbReference>
<sequence length="65" mass="7128">MNVGFSEVWQRVKGGRKGDARRDAASMDTTAMRRRDAPVEIGKTWIPLPPRVIVPAAVLALRAQG</sequence>
<dbReference type="AlphaFoldDB" id="A0A0E0FL41"/>
<evidence type="ECO:0000313" key="1">
    <source>
        <dbReference type="EnsemblPlants" id="ONIVA01G16430.1"/>
    </source>
</evidence>
<keyword evidence="2" id="KW-1185">Reference proteome</keyword>